<dbReference type="RefSeq" id="WP_345971902.1">
    <property type="nucleotide sequence ID" value="NZ_CP147920.1"/>
</dbReference>
<protein>
    <submittedName>
        <fullName evidence="1">Uncharacterized protein</fullName>
    </submittedName>
</protein>
<evidence type="ECO:0000313" key="2">
    <source>
        <dbReference type="Proteomes" id="UP001447842"/>
    </source>
</evidence>
<reference evidence="1 2" key="1">
    <citation type="submission" date="2024-03" db="EMBL/GenBank/DDBJ databases">
        <title>Sulfurimonas sp. HSL3-1.</title>
        <authorList>
            <person name="Wang S."/>
        </authorList>
    </citation>
    <scope>NUCLEOTIDE SEQUENCE [LARGE SCALE GENOMIC DNA]</scope>
    <source>
        <strain evidence="1 2">HSL3-1</strain>
    </source>
</reference>
<accession>A0ABZ3H8Q0</accession>
<dbReference type="Proteomes" id="UP001447842">
    <property type="component" value="Chromosome"/>
</dbReference>
<dbReference type="EMBL" id="CP147920">
    <property type="protein sequence ID" value="XAU14080.1"/>
    <property type="molecule type" value="Genomic_DNA"/>
</dbReference>
<keyword evidence="2" id="KW-1185">Reference proteome</keyword>
<evidence type="ECO:0000313" key="1">
    <source>
        <dbReference type="EMBL" id="XAU14080.1"/>
    </source>
</evidence>
<proteinExistence type="predicted"/>
<sequence>MAHATSDNPSVSPAIGTTYDTWFLGRKKEACAKSSKGVAAVCREVKPSWFLGRKQ</sequence>
<name>A0ABZ3H8Q0_9BACT</name>
<organism evidence="1 2">
    <name type="scientific">Sulfurimonas diazotrophicus</name>
    <dbReference type="NCBI Taxonomy" id="3131939"/>
    <lineage>
        <taxon>Bacteria</taxon>
        <taxon>Pseudomonadati</taxon>
        <taxon>Campylobacterota</taxon>
        <taxon>Epsilonproteobacteria</taxon>
        <taxon>Campylobacterales</taxon>
        <taxon>Sulfurimonadaceae</taxon>
        <taxon>Sulfurimonas</taxon>
    </lineage>
</organism>
<gene>
    <name evidence="1" type="ORF">WCY31_07400</name>
</gene>